<keyword evidence="3" id="KW-0349">Heme</keyword>
<dbReference type="PROSITE" id="PS00086">
    <property type="entry name" value="CYTOCHROME_P450"/>
    <property type="match status" value="1"/>
</dbReference>
<comment type="cofactor">
    <cofactor evidence="1">
        <name>heme</name>
        <dbReference type="ChEBI" id="CHEBI:30413"/>
    </cofactor>
</comment>
<keyword evidence="3" id="KW-0503">Monooxygenase</keyword>
<evidence type="ECO:0000313" key="5">
    <source>
        <dbReference type="Proteomes" id="UP001320876"/>
    </source>
</evidence>
<keyword evidence="3" id="KW-0479">Metal-binding</keyword>
<comment type="caution">
    <text evidence="4">The sequence shown here is derived from an EMBL/GenBank/DDBJ whole genome shotgun (WGS) entry which is preliminary data.</text>
</comment>
<organism evidence="4 5">
    <name type="scientific">Luteolibacter arcticus</name>
    <dbReference type="NCBI Taxonomy" id="1581411"/>
    <lineage>
        <taxon>Bacteria</taxon>
        <taxon>Pseudomonadati</taxon>
        <taxon>Verrucomicrobiota</taxon>
        <taxon>Verrucomicrobiia</taxon>
        <taxon>Verrucomicrobiales</taxon>
        <taxon>Verrucomicrobiaceae</taxon>
        <taxon>Luteolibacter</taxon>
    </lineage>
</organism>
<dbReference type="RefSeq" id="WP_264489575.1">
    <property type="nucleotide sequence ID" value="NZ_JAPDDT010000014.1"/>
</dbReference>
<evidence type="ECO:0000313" key="4">
    <source>
        <dbReference type="EMBL" id="MCW1925469.1"/>
    </source>
</evidence>
<accession>A0ABT3GPN2</accession>
<dbReference type="PANTHER" id="PTHR24305:SF166">
    <property type="entry name" value="CYTOCHROME P450 12A4, MITOCHONDRIAL-RELATED"/>
    <property type="match status" value="1"/>
</dbReference>
<dbReference type="PRINTS" id="PR00385">
    <property type="entry name" value="P450"/>
</dbReference>
<dbReference type="InterPro" id="IPR001128">
    <property type="entry name" value="Cyt_P450"/>
</dbReference>
<evidence type="ECO:0000256" key="3">
    <source>
        <dbReference type="RuleBase" id="RU000461"/>
    </source>
</evidence>
<evidence type="ECO:0000256" key="2">
    <source>
        <dbReference type="ARBA" id="ARBA00010617"/>
    </source>
</evidence>
<name>A0ABT3GPN2_9BACT</name>
<dbReference type="Gene3D" id="1.10.630.10">
    <property type="entry name" value="Cytochrome P450"/>
    <property type="match status" value="1"/>
</dbReference>
<dbReference type="InterPro" id="IPR036396">
    <property type="entry name" value="Cyt_P450_sf"/>
</dbReference>
<dbReference type="EMBL" id="JAPDDT010000014">
    <property type="protein sequence ID" value="MCW1925469.1"/>
    <property type="molecule type" value="Genomic_DNA"/>
</dbReference>
<evidence type="ECO:0000256" key="1">
    <source>
        <dbReference type="ARBA" id="ARBA00001971"/>
    </source>
</evidence>
<reference evidence="4 5" key="1">
    <citation type="submission" date="2022-10" db="EMBL/GenBank/DDBJ databases">
        <title>Luteolibacter arcticus strain CCTCC AB 2014275, whole genome shotgun sequencing project.</title>
        <authorList>
            <person name="Zhao G."/>
            <person name="Shen L."/>
        </authorList>
    </citation>
    <scope>NUCLEOTIDE SEQUENCE [LARGE SCALE GENOMIC DNA]</scope>
    <source>
        <strain evidence="4 5">CCTCC AB 2014275</strain>
    </source>
</reference>
<gene>
    <name evidence="4" type="ORF">OKA05_23125</name>
</gene>
<protein>
    <submittedName>
        <fullName evidence="4">Cytochrome P450</fullName>
    </submittedName>
</protein>
<dbReference type="PANTHER" id="PTHR24305">
    <property type="entry name" value="CYTOCHROME P450"/>
    <property type="match status" value="1"/>
</dbReference>
<keyword evidence="3" id="KW-0408">Iron</keyword>
<dbReference type="CDD" id="cd00302">
    <property type="entry name" value="cytochrome_P450"/>
    <property type="match status" value="1"/>
</dbReference>
<dbReference type="Pfam" id="PF00067">
    <property type="entry name" value="p450"/>
    <property type="match status" value="1"/>
</dbReference>
<dbReference type="InterPro" id="IPR017972">
    <property type="entry name" value="Cyt_P450_CS"/>
</dbReference>
<comment type="similarity">
    <text evidence="2 3">Belongs to the cytochrome P450 family.</text>
</comment>
<dbReference type="InterPro" id="IPR050121">
    <property type="entry name" value="Cytochrome_P450_monoxygenase"/>
</dbReference>
<sequence length="499" mass="55362">MSFRTWVTRLSRQLSGENPFTGGDLLPSRVSLFGAGGPTLPFPHPWNYKEPIKIFEAFYTGAEKETGAGARHNRYLYLAGLPPVLLTRDPAVIKAILAATGDKPGQFDRDTGPTAGIARATGVDSLLYANGAVWKRQKRLSAEPFSKSNLFQPEKFHGFEQTFRRTVAERLAALRAHLQATGQKTTRLRLEPEIQVVMLEMLVNNFFGAAVSREELRDRYVPALVHLIEHMIIDTVAPRLHALRCRLTGRDKVLKQYAADFEALTDIALSGRAEGRGLWCQFESDATNDALRANVRVFLAGAMEATTSFASWALSHLSRTPAIQEQIFSEVRDMNAYDPDNLAAAVTLNRVLEETLRLTPALYFFPRRATVDTTLEVGDGKRMFIPDGTCIRLDVWHANRNEEFWGEAVSGHRADVFAPARWDVLAAKGITSRDMLHFGFGHGPRFCPGRYLGLLEVGLVVGAIVKMFKFTAAAEKTDPCAGVSTKPADGVWVDLESRE</sequence>
<dbReference type="Proteomes" id="UP001320876">
    <property type="component" value="Unassembled WGS sequence"/>
</dbReference>
<keyword evidence="5" id="KW-1185">Reference proteome</keyword>
<keyword evidence="3" id="KW-0560">Oxidoreductase</keyword>
<dbReference type="SUPFAM" id="SSF48264">
    <property type="entry name" value="Cytochrome P450"/>
    <property type="match status" value="1"/>
</dbReference>
<proteinExistence type="inferred from homology"/>